<keyword evidence="5" id="KW-0539">Nucleus</keyword>
<evidence type="ECO:0000256" key="1">
    <source>
        <dbReference type="ARBA" id="ARBA00004123"/>
    </source>
</evidence>
<proteinExistence type="predicted"/>
<name>A0A2X0MA26_9BASI</name>
<dbReference type="PANTHER" id="PTHR21664">
    <property type="entry name" value="CHRONIC MYELOGENOUS LEUKEMIA TUMOR ANTIGEN 66"/>
    <property type="match status" value="1"/>
</dbReference>
<dbReference type="PANTHER" id="PTHR21664:SF1">
    <property type="entry name" value="NUDC DOMAIN-CONTAINING PROTEIN 1"/>
    <property type="match status" value="1"/>
</dbReference>
<evidence type="ECO:0000256" key="2">
    <source>
        <dbReference type="ARBA" id="ARBA00004496"/>
    </source>
</evidence>
<accession>A0A2X0MA26</accession>
<keyword evidence="9" id="KW-1185">Reference proteome</keyword>
<sequence length="756" mass="82262">MRSTYENDSLSFSTRRELSNPKFESYKLTSPPAGSSSLSFALPEPGLGVRTLADHTRLSYHQVQYRARHSHLYPGLDGDAVYIDAAGRVLAIEFGQAVEHGPKFHHLLTLASPTASLTYTRDELEYAAGVAIAPRRWVVSSGDGRLSSIAVEKNALNWKGTIEATYELRLEEQLDVDRATPFQLHAANEDTSSSSIFALLSVAIKSTRTTGPPSSAGASHNPNTGFAPAPGTRVRLASTTIFKYICVRLDSTETTGISDPVPLTVLWRATGDDLPHFVHFEPTLQRYCIGSTAPIQPSPLVSEQTGTERGSTEMNVAENDQREGPHRSSEISRNKDACHVLPQPFSWTQDSDSVTVAFAIPSDVLTSSIKITFSRQYITLFITSARASLRWPLNAPDGTLLRISHKKLWDLIDPHTSVWTFDREAEGRDSTYGILSMHLEKAHPGTRWSDVFAPTLPAAQGARPRETFSDAAETRIVEMQDDDNCGDDGTREARYQLWLENMPETLDASELAGIVDGMEQWHRDFAELHGGKGIIQDQGFGDGAPVTLNGDEMDVEVDGEVGKPLVVSWIDSAWSTTPQIDHPHPTVNFSLLSTGLPIAVSSPTVDSRTESLSRTGLVIKHDVDGALFVPPSPSSKDAKSTTWTHHSTFPALAFVLATKTNASFVTHVSDQAVLAFDSPSPSAVDPSATVSTRNLFVYRAPANIKDRTSQQMVLRIGEASDGALLGVIGIRRPNGSAVSVVALCEQSLVVLRDLIC</sequence>
<feature type="compositionally biased region" description="Polar residues" evidence="6">
    <location>
        <begin position="298"/>
        <end position="314"/>
    </location>
</feature>
<gene>
    <name evidence="8" type="primary">BQ5605_C006g04073</name>
    <name evidence="8" type="ORF">BQ5605_C006G04073</name>
</gene>
<feature type="compositionally biased region" description="Basic and acidic residues" evidence="6">
    <location>
        <begin position="319"/>
        <end position="333"/>
    </location>
</feature>
<comment type="subcellular location">
    <subcellularLocation>
        <location evidence="2">Cytoplasm</location>
    </subcellularLocation>
    <subcellularLocation>
        <location evidence="1">Nucleus</location>
    </subcellularLocation>
</comment>
<dbReference type="Pfam" id="PF04969">
    <property type="entry name" value="CS"/>
    <property type="match status" value="1"/>
</dbReference>
<dbReference type="GO" id="GO:0005634">
    <property type="term" value="C:nucleus"/>
    <property type="evidence" value="ECO:0007669"/>
    <property type="project" value="UniProtKB-SubCell"/>
</dbReference>
<dbReference type="CDD" id="cd06467">
    <property type="entry name" value="p23_NUDC_like"/>
    <property type="match status" value="1"/>
</dbReference>
<dbReference type="PROSITE" id="PS51203">
    <property type="entry name" value="CS"/>
    <property type="match status" value="1"/>
</dbReference>
<dbReference type="Gene3D" id="2.60.40.790">
    <property type="match status" value="1"/>
</dbReference>
<dbReference type="EMBL" id="FQNC01000044">
    <property type="protein sequence ID" value="SGY55766.1"/>
    <property type="molecule type" value="Genomic_DNA"/>
</dbReference>
<evidence type="ECO:0000313" key="9">
    <source>
        <dbReference type="Proteomes" id="UP000249464"/>
    </source>
</evidence>
<reference evidence="8 9" key="1">
    <citation type="submission" date="2016-11" db="EMBL/GenBank/DDBJ databases">
        <authorList>
            <person name="Jaros S."/>
            <person name="Januszkiewicz K."/>
            <person name="Wedrychowicz H."/>
        </authorList>
    </citation>
    <scope>NUCLEOTIDE SEQUENCE [LARGE SCALE GENOMIC DNA]</scope>
</reference>
<keyword evidence="4" id="KW-0963">Cytoplasm</keyword>
<feature type="region of interest" description="Disordered" evidence="6">
    <location>
        <begin position="298"/>
        <end position="333"/>
    </location>
</feature>
<dbReference type="InterPro" id="IPR008978">
    <property type="entry name" value="HSP20-like_chaperone"/>
</dbReference>
<evidence type="ECO:0000259" key="7">
    <source>
        <dbReference type="PROSITE" id="PS51203"/>
    </source>
</evidence>
<dbReference type="AlphaFoldDB" id="A0A2X0MA26"/>
<dbReference type="GO" id="GO:0005737">
    <property type="term" value="C:cytoplasm"/>
    <property type="evidence" value="ECO:0007669"/>
    <property type="project" value="UniProtKB-SubCell"/>
</dbReference>
<feature type="region of interest" description="Disordered" evidence="6">
    <location>
        <begin position="210"/>
        <end position="231"/>
    </location>
</feature>
<evidence type="ECO:0000256" key="4">
    <source>
        <dbReference type="ARBA" id="ARBA00022490"/>
    </source>
</evidence>
<dbReference type="InterPro" id="IPR037895">
    <property type="entry name" value="NUDCD1"/>
</dbReference>
<dbReference type="SUPFAM" id="SSF49764">
    <property type="entry name" value="HSP20-like chaperones"/>
    <property type="match status" value="1"/>
</dbReference>
<evidence type="ECO:0000256" key="5">
    <source>
        <dbReference type="ARBA" id="ARBA00023242"/>
    </source>
</evidence>
<evidence type="ECO:0000313" key="8">
    <source>
        <dbReference type="EMBL" id="SGY55766.1"/>
    </source>
</evidence>
<protein>
    <recommendedName>
        <fullName evidence="3">NudC domain-containing protein 1</fullName>
    </recommendedName>
</protein>
<dbReference type="Proteomes" id="UP000249464">
    <property type="component" value="Unassembled WGS sequence"/>
</dbReference>
<evidence type="ECO:0000256" key="6">
    <source>
        <dbReference type="SAM" id="MobiDB-lite"/>
    </source>
</evidence>
<organism evidence="8 9">
    <name type="scientific">Microbotryum silenes-dioicae</name>
    <dbReference type="NCBI Taxonomy" id="796604"/>
    <lineage>
        <taxon>Eukaryota</taxon>
        <taxon>Fungi</taxon>
        <taxon>Dikarya</taxon>
        <taxon>Basidiomycota</taxon>
        <taxon>Pucciniomycotina</taxon>
        <taxon>Microbotryomycetes</taxon>
        <taxon>Microbotryales</taxon>
        <taxon>Microbotryaceae</taxon>
        <taxon>Microbotryum</taxon>
    </lineage>
</organism>
<dbReference type="STRING" id="796604.A0A2X0MA26"/>
<evidence type="ECO:0000256" key="3">
    <source>
        <dbReference type="ARBA" id="ARBA00018915"/>
    </source>
</evidence>
<feature type="compositionally biased region" description="Polar residues" evidence="6">
    <location>
        <begin position="210"/>
        <end position="224"/>
    </location>
</feature>
<dbReference type="InterPro" id="IPR007052">
    <property type="entry name" value="CS_dom"/>
</dbReference>
<feature type="domain" description="CS" evidence="7">
    <location>
        <begin position="340"/>
        <end position="452"/>
    </location>
</feature>